<dbReference type="OrthoDB" id="3130974at2759"/>
<evidence type="ECO:0000259" key="5">
    <source>
        <dbReference type="PROSITE" id="PS50865"/>
    </source>
</evidence>
<evidence type="ECO:0000256" key="1">
    <source>
        <dbReference type="ARBA" id="ARBA00022723"/>
    </source>
</evidence>
<keyword evidence="7" id="KW-1185">Reference proteome</keyword>
<accession>A0A4Y7TI83</accession>
<evidence type="ECO:0000256" key="2">
    <source>
        <dbReference type="ARBA" id="ARBA00022771"/>
    </source>
</evidence>
<protein>
    <recommendedName>
        <fullName evidence="5">MYND-type domain-containing protein</fullName>
    </recommendedName>
</protein>
<evidence type="ECO:0000256" key="3">
    <source>
        <dbReference type="ARBA" id="ARBA00022833"/>
    </source>
</evidence>
<organism evidence="6 7">
    <name type="scientific">Coprinellus micaceus</name>
    <name type="common">Glistening ink-cap mushroom</name>
    <name type="synonym">Coprinus micaceus</name>
    <dbReference type="NCBI Taxonomy" id="71717"/>
    <lineage>
        <taxon>Eukaryota</taxon>
        <taxon>Fungi</taxon>
        <taxon>Dikarya</taxon>
        <taxon>Basidiomycota</taxon>
        <taxon>Agaricomycotina</taxon>
        <taxon>Agaricomycetes</taxon>
        <taxon>Agaricomycetidae</taxon>
        <taxon>Agaricales</taxon>
        <taxon>Agaricineae</taxon>
        <taxon>Psathyrellaceae</taxon>
        <taxon>Coprinellus</taxon>
    </lineage>
</organism>
<dbReference type="AlphaFoldDB" id="A0A4Y7TI83"/>
<evidence type="ECO:0000313" key="7">
    <source>
        <dbReference type="Proteomes" id="UP000298030"/>
    </source>
</evidence>
<dbReference type="GO" id="GO:0008270">
    <property type="term" value="F:zinc ion binding"/>
    <property type="evidence" value="ECO:0007669"/>
    <property type="project" value="UniProtKB-KW"/>
</dbReference>
<proteinExistence type="predicted"/>
<reference evidence="6 7" key="1">
    <citation type="journal article" date="2019" name="Nat. Ecol. Evol.">
        <title>Megaphylogeny resolves global patterns of mushroom evolution.</title>
        <authorList>
            <person name="Varga T."/>
            <person name="Krizsan K."/>
            <person name="Foldi C."/>
            <person name="Dima B."/>
            <person name="Sanchez-Garcia M."/>
            <person name="Sanchez-Ramirez S."/>
            <person name="Szollosi G.J."/>
            <person name="Szarkandi J.G."/>
            <person name="Papp V."/>
            <person name="Albert L."/>
            <person name="Andreopoulos W."/>
            <person name="Angelini C."/>
            <person name="Antonin V."/>
            <person name="Barry K.W."/>
            <person name="Bougher N.L."/>
            <person name="Buchanan P."/>
            <person name="Buyck B."/>
            <person name="Bense V."/>
            <person name="Catcheside P."/>
            <person name="Chovatia M."/>
            <person name="Cooper J."/>
            <person name="Damon W."/>
            <person name="Desjardin D."/>
            <person name="Finy P."/>
            <person name="Geml J."/>
            <person name="Haridas S."/>
            <person name="Hughes K."/>
            <person name="Justo A."/>
            <person name="Karasinski D."/>
            <person name="Kautmanova I."/>
            <person name="Kiss B."/>
            <person name="Kocsube S."/>
            <person name="Kotiranta H."/>
            <person name="LaButti K.M."/>
            <person name="Lechner B.E."/>
            <person name="Liimatainen K."/>
            <person name="Lipzen A."/>
            <person name="Lukacs Z."/>
            <person name="Mihaltcheva S."/>
            <person name="Morgado L.N."/>
            <person name="Niskanen T."/>
            <person name="Noordeloos M.E."/>
            <person name="Ohm R.A."/>
            <person name="Ortiz-Santana B."/>
            <person name="Ovrebo C."/>
            <person name="Racz N."/>
            <person name="Riley R."/>
            <person name="Savchenko A."/>
            <person name="Shiryaev A."/>
            <person name="Soop K."/>
            <person name="Spirin V."/>
            <person name="Szebenyi C."/>
            <person name="Tomsovsky M."/>
            <person name="Tulloss R.E."/>
            <person name="Uehling J."/>
            <person name="Grigoriev I.V."/>
            <person name="Vagvolgyi C."/>
            <person name="Papp T."/>
            <person name="Martin F.M."/>
            <person name="Miettinen O."/>
            <person name="Hibbett D.S."/>
            <person name="Nagy L.G."/>
        </authorList>
    </citation>
    <scope>NUCLEOTIDE SEQUENCE [LARGE SCALE GENOMIC DNA]</scope>
    <source>
        <strain evidence="6 7">FP101781</strain>
    </source>
</reference>
<dbReference type="Proteomes" id="UP000298030">
    <property type="component" value="Unassembled WGS sequence"/>
</dbReference>
<dbReference type="Pfam" id="PF01753">
    <property type="entry name" value="zf-MYND"/>
    <property type="match status" value="1"/>
</dbReference>
<sequence>MIEKDEVGKNGRKLVELIELEGDLDVVVSRLDQLDMSKLPLCIDDDDSLAHVASVWLALVDLCAIFKAFKNQQGLHGRSDSTTFFDRCLPLLVARWTSVTAWWTHELLYIQNDLPIADACVVFISSVISGGKEDDQCREELAVSKRTLDLICTLICRTEWQENNDKARRFPDSRGINTTQDSAILVKFLAFQYFASASRPLVLKLTSADGHFFKLANTFLTRLDNDQKLPRILFEAIGVLLPYLYSADSLYATVMSDHALSFRNTAIRPYEDQPEVEGLPGETLNIAMNFAGFFSIFDEAYMHGTNQSVTLCHNLSHCFKRTRVTVGEASEGPTALKTCGKCRTVAYCSIEYQRDDWAIHASECASLAAQYHVERGLRYWVPTQTKRDRLRVLVTLANFELPPPAHLSQREIPDFGEISGLGFQTDAPIAFYSLFHNGFKYSRRPNVQWIFDTEAVRPAIFPYLQRIQHYMHDVQGSQETTTLVAVGLRIGLYIHTVYHIPASVTAPPQRD</sequence>
<gene>
    <name evidence="6" type="ORF">FA13DRAFT_1790234</name>
</gene>
<evidence type="ECO:0000256" key="4">
    <source>
        <dbReference type="PROSITE-ProRule" id="PRU00134"/>
    </source>
</evidence>
<dbReference type="PROSITE" id="PS50865">
    <property type="entry name" value="ZF_MYND_2"/>
    <property type="match status" value="1"/>
</dbReference>
<name>A0A4Y7TI83_COPMI</name>
<keyword evidence="3" id="KW-0862">Zinc</keyword>
<feature type="domain" description="MYND-type" evidence="5">
    <location>
        <begin position="315"/>
        <end position="364"/>
    </location>
</feature>
<comment type="caution">
    <text evidence="6">The sequence shown here is derived from an EMBL/GenBank/DDBJ whole genome shotgun (WGS) entry which is preliminary data.</text>
</comment>
<dbReference type="InterPro" id="IPR002893">
    <property type="entry name" value="Znf_MYND"/>
</dbReference>
<evidence type="ECO:0000313" key="6">
    <source>
        <dbReference type="EMBL" id="TEB33199.1"/>
    </source>
</evidence>
<dbReference type="SUPFAM" id="SSF144232">
    <property type="entry name" value="HIT/MYND zinc finger-like"/>
    <property type="match status" value="1"/>
</dbReference>
<keyword evidence="2 4" id="KW-0863">Zinc-finger</keyword>
<keyword evidence="1" id="KW-0479">Metal-binding</keyword>
<dbReference type="Gene3D" id="6.10.140.2220">
    <property type="match status" value="1"/>
</dbReference>
<dbReference type="EMBL" id="QPFP01000013">
    <property type="protein sequence ID" value="TEB33199.1"/>
    <property type="molecule type" value="Genomic_DNA"/>
</dbReference>